<keyword evidence="2" id="KW-1185">Reference proteome</keyword>
<keyword evidence="1" id="KW-0548">Nucleotidyltransferase</keyword>
<evidence type="ECO:0000313" key="2">
    <source>
        <dbReference type="Proteomes" id="UP000827976"/>
    </source>
</evidence>
<proteinExistence type="predicted"/>
<protein>
    <submittedName>
        <fullName evidence="1">DNA-directed DNA polymerase protein</fullName>
        <ecNumber evidence="1">2.7.7.7</ecNumber>
    </submittedName>
</protein>
<accession>A0ACB7WKX4</accession>
<sequence length="76" mass="8929">MVPLLLVRRDACTSMGSWIYTLSLAIEKALSVKSNSTSKRQHVHLCSIVRGKWIYGYYFSDELFVKIYLYPHSYFF</sequence>
<comment type="caution">
    <text evidence="1">The sequence shown here is derived from an EMBL/GenBank/DDBJ whole genome shotgun (WGS) entry which is preliminary data.</text>
</comment>
<name>A0ACB7WKX4_DIOAL</name>
<evidence type="ECO:0000313" key="1">
    <source>
        <dbReference type="EMBL" id="KAH7688712.1"/>
    </source>
</evidence>
<gene>
    <name evidence="1" type="ORF">IHE45_03G049400</name>
</gene>
<dbReference type="Proteomes" id="UP000827976">
    <property type="component" value="Chromosome 3"/>
</dbReference>
<keyword evidence="1" id="KW-0808">Transferase</keyword>
<organism evidence="1 2">
    <name type="scientific">Dioscorea alata</name>
    <name type="common">Purple yam</name>
    <dbReference type="NCBI Taxonomy" id="55571"/>
    <lineage>
        <taxon>Eukaryota</taxon>
        <taxon>Viridiplantae</taxon>
        <taxon>Streptophyta</taxon>
        <taxon>Embryophyta</taxon>
        <taxon>Tracheophyta</taxon>
        <taxon>Spermatophyta</taxon>
        <taxon>Magnoliopsida</taxon>
        <taxon>Liliopsida</taxon>
        <taxon>Dioscoreales</taxon>
        <taxon>Dioscoreaceae</taxon>
        <taxon>Dioscorea</taxon>
    </lineage>
</organism>
<dbReference type="EMBL" id="CM037013">
    <property type="protein sequence ID" value="KAH7688712.1"/>
    <property type="molecule type" value="Genomic_DNA"/>
</dbReference>
<keyword evidence="1" id="KW-0239">DNA-directed DNA polymerase</keyword>
<reference evidence="2" key="1">
    <citation type="journal article" date="2022" name="Nat. Commun.">
        <title>Chromosome evolution and the genetic basis of agronomically important traits in greater yam.</title>
        <authorList>
            <person name="Bredeson J.V."/>
            <person name="Lyons J.B."/>
            <person name="Oniyinde I.O."/>
            <person name="Okereke N.R."/>
            <person name="Kolade O."/>
            <person name="Nnabue I."/>
            <person name="Nwadili C.O."/>
            <person name="Hribova E."/>
            <person name="Parker M."/>
            <person name="Nwogha J."/>
            <person name="Shu S."/>
            <person name="Carlson J."/>
            <person name="Kariba R."/>
            <person name="Muthemba S."/>
            <person name="Knop K."/>
            <person name="Barton G.J."/>
            <person name="Sherwood A.V."/>
            <person name="Lopez-Montes A."/>
            <person name="Asiedu R."/>
            <person name="Jamnadass R."/>
            <person name="Muchugi A."/>
            <person name="Goodstein D."/>
            <person name="Egesi C.N."/>
            <person name="Featherston J."/>
            <person name="Asfaw A."/>
            <person name="Simpson G.G."/>
            <person name="Dolezel J."/>
            <person name="Hendre P.S."/>
            <person name="Van Deynze A."/>
            <person name="Kumar P.L."/>
            <person name="Obidiegwu J.E."/>
            <person name="Bhattacharjee R."/>
            <person name="Rokhsar D.S."/>
        </authorList>
    </citation>
    <scope>NUCLEOTIDE SEQUENCE [LARGE SCALE GENOMIC DNA]</scope>
    <source>
        <strain evidence="2">cv. TDa95/00328</strain>
    </source>
</reference>
<dbReference type="EC" id="2.7.7.7" evidence="1"/>